<name>A0A367J6A9_RHIST</name>
<accession>A0A367J6A9</accession>
<evidence type="ECO:0000259" key="1">
    <source>
        <dbReference type="Pfam" id="PF10615"/>
    </source>
</evidence>
<dbReference type="EMBL" id="PJQM01004158">
    <property type="protein sequence ID" value="RCH85492.1"/>
    <property type="molecule type" value="Genomic_DNA"/>
</dbReference>
<keyword evidence="3" id="KW-1185">Reference proteome</keyword>
<dbReference type="InterPro" id="IPR037119">
    <property type="entry name" value="Haem_oxidase_HugZ-like_sf"/>
</dbReference>
<sequence length="266" mass="29319">MASLPDPVAIASAPISAYMSGHPNVNLAYVKHYAKKQDATSATFKSLNSQGFTVSYTLPDGSEHETFIEYNAPVKKREDVRPVLEDMAKEAEQALGMPSSMNSPPNFDAIMKAAKVEEAQKQEMSQLQSTREATDVNDKNLYELGALADISRDTFDPPAQGWKTAIAVGLGLNALLGYGSDEFLHKALPSFALQLRDYLTPELTRSIFKWAVIAHVLEATIACAICVKRGWYSPLNTFRWTGYTFLYGFASMSKLIAHGKQVKKTQ</sequence>
<reference evidence="2 3" key="1">
    <citation type="journal article" date="2018" name="G3 (Bethesda)">
        <title>Phylogenetic and Phylogenomic Definition of Rhizopus Species.</title>
        <authorList>
            <person name="Gryganskyi A.P."/>
            <person name="Golan J."/>
            <person name="Dolatabadi S."/>
            <person name="Mondo S."/>
            <person name="Robb S."/>
            <person name="Idnurm A."/>
            <person name="Muszewska A."/>
            <person name="Steczkiewicz K."/>
            <person name="Masonjones S."/>
            <person name="Liao H.L."/>
            <person name="Gajdeczka M.T."/>
            <person name="Anike F."/>
            <person name="Vuek A."/>
            <person name="Anishchenko I.M."/>
            <person name="Voigt K."/>
            <person name="de Hoog G.S."/>
            <person name="Smith M.E."/>
            <person name="Heitman J."/>
            <person name="Vilgalys R."/>
            <person name="Stajich J.E."/>
        </authorList>
    </citation>
    <scope>NUCLEOTIDE SEQUENCE [LARGE SCALE GENOMIC DNA]</scope>
    <source>
        <strain evidence="2 3">LSU 92-RS-03</strain>
    </source>
</reference>
<dbReference type="Pfam" id="PF14934">
    <property type="entry name" value="TMEM254"/>
    <property type="match status" value="1"/>
</dbReference>
<dbReference type="InterPro" id="IPR019595">
    <property type="entry name" value="DUF2470"/>
</dbReference>
<dbReference type="Gene3D" id="3.20.180.10">
    <property type="entry name" value="PNP-oxidase-like"/>
    <property type="match status" value="1"/>
</dbReference>
<proteinExistence type="predicted"/>
<gene>
    <name evidence="2" type="ORF">CU098_008424</name>
</gene>
<comment type="caution">
    <text evidence="2">The sequence shown here is derived from an EMBL/GenBank/DDBJ whole genome shotgun (WGS) entry which is preliminary data.</text>
</comment>
<dbReference type="OrthoDB" id="5553410at2759"/>
<organism evidence="2 3">
    <name type="scientific">Rhizopus stolonifer</name>
    <name type="common">Rhizopus nigricans</name>
    <dbReference type="NCBI Taxonomy" id="4846"/>
    <lineage>
        <taxon>Eukaryota</taxon>
        <taxon>Fungi</taxon>
        <taxon>Fungi incertae sedis</taxon>
        <taxon>Mucoromycota</taxon>
        <taxon>Mucoromycotina</taxon>
        <taxon>Mucoromycetes</taxon>
        <taxon>Mucorales</taxon>
        <taxon>Mucorineae</taxon>
        <taxon>Rhizopodaceae</taxon>
        <taxon>Rhizopus</taxon>
    </lineage>
</organism>
<feature type="domain" description="DUF2470" evidence="1">
    <location>
        <begin position="12"/>
        <end position="87"/>
    </location>
</feature>
<evidence type="ECO:0000313" key="3">
    <source>
        <dbReference type="Proteomes" id="UP000253551"/>
    </source>
</evidence>
<evidence type="ECO:0000313" key="2">
    <source>
        <dbReference type="EMBL" id="RCH85492.1"/>
    </source>
</evidence>
<protein>
    <recommendedName>
        <fullName evidence="1">DUF2470 domain-containing protein</fullName>
    </recommendedName>
</protein>
<dbReference type="Pfam" id="PF10615">
    <property type="entry name" value="DUF2470"/>
    <property type="match status" value="1"/>
</dbReference>
<dbReference type="Proteomes" id="UP000253551">
    <property type="component" value="Unassembled WGS sequence"/>
</dbReference>
<dbReference type="AlphaFoldDB" id="A0A367J6A9"/>
<dbReference type="InterPro" id="IPR028110">
    <property type="entry name" value="TMEM254"/>
</dbReference>